<dbReference type="eggNOG" id="ENOG502RQ0D">
    <property type="taxonomic scope" value="Eukaryota"/>
</dbReference>
<dbReference type="STRING" id="619300.G3AT43"/>
<dbReference type="InParanoid" id="G3AT43"/>
<dbReference type="KEGG" id="spaa:SPAPADRAFT_156075"/>
<dbReference type="OrthoDB" id="4095311at2759"/>
<dbReference type="EMBL" id="GL996504">
    <property type="protein sequence ID" value="EGW30806.1"/>
    <property type="molecule type" value="Genomic_DNA"/>
</dbReference>
<keyword evidence="2" id="KW-1185">Reference proteome</keyword>
<dbReference type="Proteomes" id="UP000000709">
    <property type="component" value="Unassembled WGS sequence"/>
</dbReference>
<dbReference type="AlphaFoldDB" id="G3AT43"/>
<gene>
    <name evidence="1" type="ORF">SPAPADRAFT_156075</name>
</gene>
<sequence>MNQLIENILNEKELNSSLRALGDLLREPANREAPELQQNLPALVNKFDKLITKDDTENENESDQDIYNQSYRELYNDTTRVVVNLLANSDTNRDFFTKDTTAINQFWLNVLTNCERVGILLSQFWYETERKQQYLEYFQQLNIKDKLYGLIEEDYVDEAADLFDAILELLDGQLLQENDCRFIKKCTNYLIHCDEEIASTICELLGMLEPGIDSFETIVDIIPRIENDRQSVKRKLFVLISELSTSECLLKAIGQLWNKDKYVNAGCFIAIGNEITSEESYKQVINKIQSNMSMADFFMSFFRDEFFDMVQIQAVHSLTKILNKDNVKYVLNHQFVLDQMTKLALDQANYYQEVTNLQIRFLKKIINLDQEVAKRLDSIWEVVGEYDNTQEIQYSLLQTVDEHSPLMPKLIQNAVSPIPSTISIEVILEKLKAIAVLNQMVEDKKISPYVEHTKELTEFLRQLLPQLDLQDNSETGMKQVLVNNTKYVAATTYKVFNPEKAEDLLAVCQEIIAGGGK</sequence>
<evidence type="ECO:0000313" key="1">
    <source>
        <dbReference type="EMBL" id="EGW30806.1"/>
    </source>
</evidence>
<dbReference type="HOGENOM" id="CLU_526940_0_0_1"/>
<dbReference type="OMA" id="CCITIGN"/>
<proteinExistence type="predicted"/>
<evidence type="ECO:0000313" key="2">
    <source>
        <dbReference type="Proteomes" id="UP000000709"/>
    </source>
</evidence>
<organism evidence="2">
    <name type="scientific">Spathaspora passalidarum (strain NRRL Y-27907 / 11-Y1)</name>
    <dbReference type="NCBI Taxonomy" id="619300"/>
    <lineage>
        <taxon>Eukaryota</taxon>
        <taxon>Fungi</taxon>
        <taxon>Dikarya</taxon>
        <taxon>Ascomycota</taxon>
        <taxon>Saccharomycotina</taxon>
        <taxon>Pichiomycetes</taxon>
        <taxon>Debaryomycetaceae</taxon>
        <taxon>Spathaspora</taxon>
    </lineage>
</organism>
<protein>
    <submittedName>
        <fullName evidence="1">Uncharacterized protein</fullName>
    </submittedName>
</protein>
<dbReference type="GeneID" id="18871040"/>
<dbReference type="InterPro" id="IPR016024">
    <property type="entry name" value="ARM-type_fold"/>
</dbReference>
<reference evidence="1 2" key="1">
    <citation type="journal article" date="2011" name="Proc. Natl. Acad. Sci. U.S.A.">
        <title>Comparative genomics of xylose-fermenting fungi for enhanced biofuel production.</title>
        <authorList>
            <person name="Wohlbach D.J."/>
            <person name="Kuo A."/>
            <person name="Sato T.K."/>
            <person name="Potts K.M."/>
            <person name="Salamov A.A."/>
            <person name="LaButti K.M."/>
            <person name="Sun H."/>
            <person name="Clum A."/>
            <person name="Pangilinan J.L."/>
            <person name="Lindquist E.A."/>
            <person name="Lucas S."/>
            <person name="Lapidus A."/>
            <person name="Jin M."/>
            <person name="Gunawan C."/>
            <person name="Balan V."/>
            <person name="Dale B.E."/>
            <person name="Jeffries T.W."/>
            <person name="Zinkel R."/>
            <person name="Barry K.W."/>
            <person name="Grigoriev I.V."/>
            <person name="Gasch A.P."/>
        </authorList>
    </citation>
    <scope>NUCLEOTIDE SEQUENCE [LARGE SCALE GENOMIC DNA]</scope>
    <source>
        <strain evidence="2">NRRL Y-27907 / 11-Y1</strain>
    </source>
</reference>
<accession>G3AT43</accession>
<dbReference type="SUPFAM" id="SSF48371">
    <property type="entry name" value="ARM repeat"/>
    <property type="match status" value="1"/>
</dbReference>
<name>G3AT43_SPAPN</name>
<dbReference type="RefSeq" id="XP_007376839.1">
    <property type="nucleotide sequence ID" value="XM_007376777.1"/>
</dbReference>